<sequence length="506" mass="52830" precursor="true">MNPITPARFASRLPLLLAALSAALGAGEAVANDFVLEHRFSGGSFRQGLQQGRAEIPPSPNGAVGPQEIVEFTSSTFTVYDHTGARLEQTSDVDFWNTALASTGAPSALEIIPGMQTLYDPHTDRWYASAYTVGASGGTPNQLLIGVTLGADPSLGEWRGFSVDLDPSTAVSALSVPTLGIDGEGLYAVVDRARLSGETLRSANLFGVPLTSLTDPTPSVAGLRSQLRFGVNSLGYRATPVIDLDGGVGSQQLVSAFNENGFKRTVLPSDWLSGGSEVSDTFELSDFADELAISHMDLVVDQPGGSLAVGSTSLSGGVVSQNGSLWSSHVIRHGGRNAIQWMEFSDDAGQFTVKQSGVIADAELDFYYPSLAVNDNGDVVVGFSGSSSLSPISSYVAVGRTVDGVTSVGDPVVTHAGSGNYSILASGEALPRWGGRSTTVLDPNDPLAFWTFQPYVSNVPSVDMGEWVIGVTKVKIIPEPCGLWLAAIAVAALPRRHSVAGSAPRA</sequence>
<evidence type="ECO:0000256" key="1">
    <source>
        <dbReference type="SAM" id="SignalP"/>
    </source>
</evidence>
<keyword evidence="3" id="KW-1185">Reference proteome</keyword>
<feature type="signal peptide" evidence="1">
    <location>
        <begin position="1"/>
        <end position="31"/>
    </location>
</feature>
<accession>A0A5C5ZHU3</accession>
<dbReference type="AlphaFoldDB" id="A0A5C5ZHU3"/>
<name>A0A5C5ZHU3_9BACT</name>
<proteinExistence type="predicted"/>
<comment type="caution">
    <text evidence="2">The sequence shown here is derived from an EMBL/GenBank/DDBJ whole genome shotgun (WGS) entry which is preliminary data.</text>
</comment>
<dbReference type="OrthoDB" id="264225at2"/>
<evidence type="ECO:0000313" key="2">
    <source>
        <dbReference type="EMBL" id="TWT86942.1"/>
    </source>
</evidence>
<keyword evidence="1" id="KW-0732">Signal</keyword>
<dbReference type="Proteomes" id="UP000315440">
    <property type="component" value="Unassembled WGS sequence"/>
</dbReference>
<protein>
    <submittedName>
        <fullName evidence="2">Uncharacterized protein</fullName>
    </submittedName>
</protein>
<reference evidence="2 3" key="1">
    <citation type="submission" date="2019-02" db="EMBL/GenBank/DDBJ databases">
        <title>Deep-cultivation of Planctomycetes and their phenomic and genomic characterization uncovers novel biology.</title>
        <authorList>
            <person name="Wiegand S."/>
            <person name="Jogler M."/>
            <person name="Boedeker C."/>
            <person name="Pinto D."/>
            <person name="Vollmers J."/>
            <person name="Rivas-Marin E."/>
            <person name="Kohn T."/>
            <person name="Peeters S.H."/>
            <person name="Heuer A."/>
            <person name="Rast P."/>
            <person name="Oberbeckmann S."/>
            <person name="Bunk B."/>
            <person name="Jeske O."/>
            <person name="Meyerdierks A."/>
            <person name="Storesund J.E."/>
            <person name="Kallscheuer N."/>
            <person name="Luecker S."/>
            <person name="Lage O.M."/>
            <person name="Pohl T."/>
            <person name="Merkel B.J."/>
            <person name="Hornburger P."/>
            <person name="Mueller R.-W."/>
            <person name="Bruemmer F."/>
            <person name="Labrenz M."/>
            <person name="Spormann A.M."/>
            <person name="Op Den Camp H."/>
            <person name="Overmann J."/>
            <person name="Amann R."/>
            <person name="Jetten M.S.M."/>
            <person name="Mascher T."/>
            <person name="Medema M.H."/>
            <person name="Devos D.P."/>
            <person name="Kaster A.-K."/>
            <person name="Ovreas L."/>
            <person name="Rohde M."/>
            <person name="Galperin M.Y."/>
            <person name="Jogler C."/>
        </authorList>
    </citation>
    <scope>NUCLEOTIDE SEQUENCE [LARGE SCALE GENOMIC DNA]</scope>
    <source>
        <strain evidence="2 3">Mal64</strain>
    </source>
</reference>
<organism evidence="2 3">
    <name type="scientific">Pseudobythopirellula maris</name>
    <dbReference type="NCBI Taxonomy" id="2527991"/>
    <lineage>
        <taxon>Bacteria</taxon>
        <taxon>Pseudomonadati</taxon>
        <taxon>Planctomycetota</taxon>
        <taxon>Planctomycetia</taxon>
        <taxon>Pirellulales</taxon>
        <taxon>Lacipirellulaceae</taxon>
        <taxon>Pseudobythopirellula</taxon>
    </lineage>
</organism>
<dbReference type="RefSeq" id="WP_146403151.1">
    <property type="nucleotide sequence ID" value="NZ_SJPQ01000004.1"/>
</dbReference>
<dbReference type="EMBL" id="SJPQ01000004">
    <property type="protein sequence ID" value="TWT86942.1"/>
    <property type="molecule type" value="Genomic_DNA"/>
</dbReference>
<gene>
    <name evidence="2" type="ORF">Mal64_37720</name>
</gene>
<feature type="chain" id="PRO_5022756021" evidence="1">
    <location>
        <begin position="32"/>
        <end position="506"/>
    </location>
</feature>
<evidence type="ECO:0000313" key="3">
    <source>
        <dbReference type="Proteomes" id="UP000315440"/>
    </source>
</evidence>